<keyword evidence="1" id="KW-1133">Transmembrane helix</keyword>
<sequence length="67" mass="7289">MSASNSTCSAGTVILPFLITYFAMAVAYTALDRSSWLLPLLPLTVRHGCRVKEDACPKPGFTIQVTR</sequence>
<accession>A0A9W4UFH4</accession>
<keyword evidence="3" id="KW-1185">Reference proteome</keyword>
<dbReference type="EMBL" id="CAOQHR010000004">
    <property type="protein sequence ID" value="CAI6334047.1"/>
    <property type="molecule type" value="Genomic_DNA"/>
</dbReference>
<feature type="transmembrane region" description="Helical" evidence="1">
    <location>
        <begin position="12"/>
        <end position="31"/>
    </location>
</feature>
<dbReference type="Proteomes" id="UP001152607">
    <property type="component" value="Unassembled WGS sequence"/>
</dbReference>
<name>A0A9W4UFH4_9PLEO</name>
<organism evidence="2 3">
    <name type="scientific">Periconia digitata</name>
    <dbReference type="NCBI Taxonomy" id="1303443"/>
    <lineage>
        <taxon>Eukaryota</taxon>
        <taxon>Fungi</taxon>
        <taxon>Dikarya</taxon>
        <taxon>Ascomycota</taxon>
        <taxon>Pezizomycotina</taxon>
        <taxon>Dothideomycetes</taxon>
        <taxon>Pleosporomycetidae</taxon>
        <taxon>Pleosporales</taxon>
        <taxon>Massarineae</taxon>
        <taxon>Periconiaceae</taxon>
        <taxon>Periconia</taxon>
    </lineage>
</organism>
<evidence type="ECO:0000313" key="3">
    <source>
        <dbReference type="Proteomes" id="UP001152607"/>
    </source>
</evidence>
<gene>
    <name evidence="2" type="ORF">PDIGIT_LOCUS7101</name>
</gene>
<keyword evidence="1" id="KW-0472">Membrane</keyword>
<evidence type="ECO:0000313" key="2">
    <source>
        <dbReference type="EMBL" id="CAI6334047.1"/>
    </source>
</evidence>
<reference evidence="2" key="1">
    <citation type="submission" date="2023-01" db="EMBL/GenBank/DDBJ databases">
        <authorList>
            <person name="Van Ghelder C."/>
            <person name="Rancurel C."/>
        </authorList>
    </citation>
    <scope>NUCLEOTIDE SEQUENCE</scope>
    <source>
        <strain evidence="2">CNCM I-4278</strain>
    </source>
</reference>
<comment type="caution">
    <text evidence="2">The sequence shown here is derived from an EMBL/GenBank/DDBJ whole genome shotgun (WGS) entry which is preliminary data.</text>
</comment>
<keyword evidence="1" id="KW-0812">Transmembrane</keyword>
<dbReference type="AlphaFoldDB" id="A0A9W4UFH4"/>
<evidence type="ECO:0000256" key="1">
    <source>
        <dbReference type="SAM" id="Phobius"/>
    </source>
</evidence>
<proteinExistence type="predicted"/>
<protein>
    <submittedName>
        <fullName evidence="2">Uncharacterized protein</fullName>
    </submittedName>
</protein>